<feature type="region of interest" description="Disordered" evidence="4">
    <location>
        <begin position="532"/>
        <end position="555"/>
    </location>
</feature>
<dbReference type="InterPro" id="IPR011707">
    <property type="entry name" value="Cu-oxidase-like_N"/>
</dbReference>
<dbReference type="KEGG" id="msei:MSEDJ_56870"/>
<evidence type="ECO:0000259" key="7">
    <source>
        <dbReference type="Pfam" id="PF07732"/>
    </source>
</evidence>
<keyword evidence="9" id="KW-1185">Reference proteome</keyword>
<comment type="similarity">
    <text evidence="1">Belongs to the multicopper oxidase family.</text>
</comment>
<feature type="compositionally biased region" description="Polar residues" evidence="4">
    <location>
        <begin position="533"/>
        <end position="544"/>
    </location>
</feature>
<evidence type="ECO:0000256" key="4">
    <source>
        <dbReference type="SAM" id="MobiDB-lite"/>
    </source>
</evidence>
<dbReference type="Proteomes" id="UP000467193">
    <property type="component" value="Chromosome"/>
</dbReference>
<dbReference type="Pfam" id="PF07731">
    <property type="entry name" value="Cu-oxidase_2"/>
    <property type="match status" value="1"/>
</dbReference>
<name>A0A7I7QZ27_9MYCO</name>
<evidence type="ECO:0000259" key="5">
    <source>
        <dbReference type="Pfam" id="PF00394"/>
    </source>
</evidence>
<dbReference type="AlphaFoldDB" id="A0A7I7QZ27"/>
<evidence type="ECO:0000256" key="3">
    <source>
        <dbReference type="ARBA" id="ARBA00023002"/>
    </source>
</evidence>
<dbReference type="CDD" id="cd04232">
    <property type="entry name" value="CuRO_1_CueO_FtsP"/>
    <property type="match status" value="1"/>
</dbReference>
<evidence type="ECO:0000259" key="6">
    <source>
        <dbReference type="Pfam" id="PF07731"/>
    </source>
</evidence>
<feature type="domain" description="Plastocyanin-like" evidence="7">
    <location>
        <begin position="98"/>
        <end position="211"/>
    </location>
</feature>
<organism evidence="8 9">
    <name type="scientific">Mycolicibacterium sediminis</name>
    <dbReference type="NCBI Taxonomy" id="1286180"/>
    <lineage>
        <taxon>Bacteria</taxon>
        <taxon>Bacillati</taxon>
        <taxon>Actinomycetota</taxon>
        <taxon>Actinomycetes</taxon>
        <taxon>Mycobacteriales</taxon>
        <taxon>Mycobacteriaceae</taxon>
        <taxon>Mycolicibacterium</taxon>
    </lineage>
</organism>
<protein>
    <submittedName>
        <fullName evidence="8">Multicopper oxidase</fullName>
    </submittedName>
</protein>
<proteinExistence type="inferred from homology"/>
<dbReference type="CDD" id="cd13867">
    <property type="entry name" value="CuRO_2_CueO_FtsP"/>
    <property type="match status" value="1"/>
</dbReference>
<keyword evidence="2" id="KW-0479">Metal-binding</keyword>
<dbReference type="Gene3D" id="2.60.40.420">
    <property type="entry name" value="Cupredoxins - blue copper proteins"/>
    <property type="match status" value="3"/>
</dbReference>
<reference evidence="8 9" key="1">
    <citation type="journal article" date="2019" name="Emerg. Microbes Infect.">
        <title>Comprehensive subspecies identification of 175 nontuberculous mycobacteria species based on 7547 genomic profiles.</title>
        <authorList>
            <person name="Matsumoto Y."/>
            <person name="Kinjo T."/>
            <person name="Motooka D."/>
            <person name="Nabeya D."/>
            <person name="Jung N."/>
            <person name="Uechi K."/>
            <person name="Horii T."/>
            <person name="Iida T."/>
            <person name="Fujita J."/>
            <person name="Nakamura S."/>
        </authorList>
    </citation>
    <scope>NUCLEOTIDE SEQUENCE [LARGE SCALE GENOMIC DNA]</scope>
    <source>
        <strain evidence="8 9">JCM 17899</strain>
    </source>
</reference>
<dbReference type="InterPro" id="IPR045087">
    <property type="entry name" value="Cu-oxidase_fam"/>
</dbReference>
<sequence>MASRPLFLPSQQATMAVMECGRKSGIDTSAGVSRRTFVLAALGTTAVSVVGCKAASSKSGTVGAPATDGRGLRALPIPALAESTLSNGERRFALTARAGTTEIKSGVGTDTWGYSQSILGPTLRARRGESVRVEVENRLPEATTVHWHGMHLPAVHDGGPHQPIEPNATWSPSWIINQQAATLWYHPHPHGKTGLHAYRGLAGFFIIDDDNPTAVELPRDYGIDDIPIVLQDRRFLGDGQLDESDLPDLGLLGDTVTVNGWNGVYLDAKRSRIRLRILNGSTMRVFNVAFADDRQYQIVASDGGYLEKPKPATSVIVSPGERVEIVVEIAAGETVKLQAKPIRGNLDVDDRDAPDFGLADQFDLIELRGSHIEIAHAGMLPAVLNPSLAEPPVQGTITREFDLQWFMINGTRMDMSKADQIVAVDQWEVWTISNKDNWIHNFHVHDAQFRVIDVTGTRSPMLTDGWKDTVLLSPGAVVRIAVRFTDYTDTRWPYMYHCHLMFHEDQGMMGQFLVVEPGGVPDTLIGTEEGFQHGQSTMPATSDHSGMERIPYGGN</sequence>
<dbReference type="GO" id="GO:0005507">
    <property type="term" value="F:copper ion binding"/>
    <property type="evidence" value="ECO:0007669"/>
    <property type="project" value="InterPro"/>
</dbReference>
<feature type="domain" description="Plastocyanin-like" evidence="5">
    <location>
        <begin position="268"/>
        <end position="329"/>
    </location>
</feature>
<dbReference type="Pfam" id="PF00394">
    <property type="entry name" value="Cu-oxidase"/>
    <property type="match status" value="1"/>
</dbReference>
<evidence type="ECO:0000313" key="9">
    <source>
        <dbReference type="Proteomes" id="UP000467193"/>
    </source>
</evidence>
<dbReference type="PANTHER" id="PTHR48267">
    <property type="entry name" value="CUPREDOXIN SUPERFAMILY PROTEIN"/>
    <property type="match status" value="1"/>
</dbReference>
<evidence type="ECO:0000256" key="2">
    <source>
        <dbReference type="ARBA" id="ARBA00022723"/>
    </source>
</evidence>
<dbReference type="GO" id="GO:0016491">
    <property type="term" value="F:oxidoreductase activity"/>
    <property type="evidence" value="ECO:0007669"/>
    <property type="project" value="UniProtKB-KW"/>
</dbReference>
<dbReference type="EMBL" id="AP022588">
    <property type="protein sequence ID" value="BBY31591.1"/>
    <property type="molecule type" value="Genomic_DNA"/>
</dbReference>
<dbReference type="PROSITE" id="PS00080">
    <property type="entry name" value="MULTICOPPER_OXIDASE2"/>
    <property type="match status" value="1"/>
</dbReference>
<dbReference type="InterPro" id="IPR002355">
    <property type="entry name" value="Cu_oxidase_Cu_BS"/>
</dbReference>
<dbReference type="InterPro" id="IPR011706">
    <property type="entry name" value="Cu-oxidase_C"/>
</dbReference>
<feature type="domain" description="Plastocyanin-like" evidence="6">
    <location>
        <begin position="390"/>
        <end position="515"/>
    </location>
</feature>
<evidence type="ECO:0000256" key="1">
    <source>
        <dbReference type="ARBA" id="ARBA00010609"/>
    </source>
</evidence>
<evidence type="ECO:0000313" key="8">
    <source>
        <dbReference type="EMBL" id="BBY31591.1"/>
    </source>
</evidence>
<dbReference type="PANTHER" id="PTHR48267:SF1">
    <property type="entry name" value="BILIRUBIN OXIDASE"/>
    <property type="match status" value="1"/>
</dbReference>
<dbReference type="InterPro" id="IPR008972">
    <property type="entry name" value="Cupredoxin"/>
</dbReference>
<dbReference type="SUPFAM" id="SSF49503">
    <property type="entry name" value="Cupredoxins"/>
    <property type="match status" value="3"/>
</dbReference>
<keyword evidence="3" id="KW-0560">Oxidoreductase</keyword>
<dbReference type="InterPro" id="IPR001117">
    <property type="entry name" value="Cu-oxidase_2nd"/>
</dbReference>
<gene>
    <name evidence="8" type="ORF">MSEDJ_56870</name>
</gene>
<dbReference type="Pfam" id="PF07732">
    <property type="entry name" value="Cu-oxidase_3"/>
    <property type="match status" value="1"/>
</dbReference>
<accession>A0A7I7QZ27</accession>
<dbReference type="CDD" id="cd13890">
    <property type="entry name" value="CuRO_3_CueO_FtsP"/>
    <property type="match status" value="1"/>
</dbReference>